<comment type="caution">
    <text evidence="2">The sequence shown here is derived from an EMBL/GenBank/DDBJ whole genome shotgun (WGS) entry which is preliminary data.</text>
</comment>
<feature type="compositionally biased region" description="Polar residues" evidence="1">
    <location>
        <begin position="1"/>
        <end position="27"/>
    </location>
</feature>
<feature type="region of interest" description="Disordered" evidence="1">
    <location>
        <begin position="525"/>
        <end position="562"/>
    </location>
</feature>
<feature type="region of interest" description="Disordered" evidence="1">
    <location>
        <begin position="362"/>
        <end position="453"/>
    </location>
</feature>
<dbReference type="Proteomes" id="UP001152523">
    <property type="component" value="Unassembled WGS sequence"/>
</dbReference>
<accession>A0AAV0F6G6</accession>
<evidence type="ECO:0000256" key="1">
    <source>
        <dbReference type="SAM" id="MobiDB-lite"/>
    </source>
</evidence>
<dbReference type="PANTHER" id="PTHR47481:SF42">
    <property type="entry name" value="RHO GTPASE-ACTIVATING PROTEIN GACK-LIKE"/>
    <property type="match status" value="1"/>
</dbReference>
<gene>
    <name evidence="2" type="ORF">CEPIT_LOCUS31070</name>
</gene>
<protein>
    <recommendedName>
        <fullName evidence="4">Retrotransposon gag domain-containing protein</fullName>
    </recommendedName>
</protein>
<evidence type="ECO:0008006" key="4">
    <source>
        <dbReference type="Google" id="ProtNLM"/>
    </source>
</evidence>
<proteinExistence type="predicted"/>
<dbReference type="PANTHER" id="PTHR47481">
    <property type="match status" value="1"/>
</dbReference>
<feature type="compositionally biased region" description="Gly residues" evidence="1">
    <location>
        <begin position="403"/>
        <end position="417"/>
    </location>
</feature>
<dbReference type="EMBL" id="CAMAPF010000964">
    <property type="protein sequence ID" value="CAH9130987.1"/>
    <property type="molecule type" value="Genomic_DNA"/>
</dbReference>
<feature type="compositionally biased region" description="Low complexity" evidence="1">
    <location>
        <begin position="92"/>
        <end position="108"/>
    </location>
</feature>
<feature type="compositionally biased region" description="Gly residues" evidence="1">
    <location>
        <begin position="376"/>
        <end position="390"/>
    </location>
</feature>
<reference evidence="2" key="1">
    <citation type="submission" date="2022-07" db="EMBL/GenBank/DDBJ databases">
        <authorList>
            <person name="Macas J."/>
            <person name="Novak P."/>
            <person name="Neumann P."/>
        </authorList>
    </citation>
    <scope>NUCLEOTIDE SEQUENCE</scope>
</reference>
<name>A0AAV0F6G6_9ASTE</name>
<sequence length="562" mass="60302">MSTVSSTSITAPNVSVQPQTQTPSSTMMPPISAPTSPMVLPTSSGVTLSPQLSASRLQLPPLPSLNLFNMPEPFSWTPTVTLPPPPIHARTPSPARASSSSSSLPAFSGPTWAGNPAVNALQPQSITRPDPATVIVSPLASLASQLSFSTPNVTNIVTTRLAKVEDYLPWRTQFESFLVSHALLGILDGSITAPTASVLDPTGRDIPNPEYSAWLRIDQTVRSWLFATLSRDMLVEVHDIRYSALIWERLETRFMAESIARSIELKRMLNTLKKKESQSMDDYLHEIKNLADSLACINSAVSNRELLTATVQGLGKEYESLITTITLFPDSFTVDSLHPQLLALEQRALYLRSQNIHPGHQAFAATDPAVGPRPAGRGGEQNRGYGGRGFRGGRPRGNRGRGRGYGGQQQGRGGYGGPQQAFAPPPGYYGWQMPPPAPQQPFPPRGQSHNGFPGTVLSNTCRVMANTYALSSCVTNHTFSGFPSVENSFQSPPPPVVCQICFSPGHSALSCSRFVNQNTPALAALPTGESNDSVWYPDSGASAHMTPSEGQPHGSHPPPGLS</sequence>
<organism evidence="2 3">
    <name type="scientific">Cuscuta epithymum</name>
    <dbReference type="NCBI Taxonomy" id="186058"/>
    <lineage>
        <taxon>Eukaryota</taxon>
        <taxon>Viridiplantae</taxon>
        <taxon>Streptophyta</taxon>
        <taxon>Embryophyta</taxon>
        <taxon>Tracheophyta</taxon>
        <taxon>Spermatophyta</taxon>
        <taxon>Magnoliopsida</taxon>
        <taxon>eudicotyledons</taxon>
        <taxon>Gunneridae</taxon>
        <taxon>Pentapetalae</taxon>
        <taxon>asterids</taxon>
        <taxon>lamiids</taxon>
        <taxon>Solanales</taxon>
        <taxon>Convolvulaceae</taxon>
        <taxon>Cuscuteae</taxon>
        <taxon>Cuscuta</taxon>
        <taxon>Cuscuta subgen. Cuscuta</taxon>
    </lineage>
</organism>
<evidence type="ECO:0000313" key="2">
    <source>
        <dbReference type="EMBL" id="CAH9130987.1"/>
    </source>
</evidence>
<feature type="region of interest" description="Disordered" evidence="1">
    <location>
        <begin position="80"/>
        <end position="108"/>
    </location>
</feature>
<dbReference type="AlphaFoldDB" id="A0AAV0F6G6"/>
<dbReference type="Pfam" id="PF14223">
    <property type="entry name" value="Retrotran_gag_2"/>
    <property type="match status" value="1"/>
</dbReference>
<feature type="compositionally biased region" description="Basic residues" evidence="1">
    <location>
        <begin position="391"/>
        <end position="402"/>
    </location>
</feature>
<feature type="compositionally biased region" description="Pro residues" evidence="1">
    <location>
        <begin position="423"/>
        <end position="444"/>
    </location>
</feature>
<feature type="region of interest" description="Disordered" evidence="1">
    <location>
        <begin position="1"/>
        <end position="47"/>
    </location>
</feature>
<evidence type="ECO:0000313" key="3">
    <source>
        <dbReference type="Proteomes" id="UP001152523"/>
    </source>
</evidence>
<keyword evidence="3" id="KW-1185">Reference proteome</keyword>